<name>A0A7W8HK96_9BURK</name>
<gene>
    <name evidence="2" type="ORF">HNQ70_002723</name>
</gene>
<dbReference type="AlphaFoldDB" id="A0A7W8HK96"/>
<feature type="compositionally biased region" description="Gly residues" evidence="1">
    <location>
        <begin position="131"/>
        <end position="142"/>
    </location>
</feature>
<evidence type="ECO:0000256" key="1">
    <source>
        <dbReference type="SAM" id="MobiDB-lite"/>
    </source>
</evidence>
<evidence type="ECO:0000313" key="3">
    <source>
        <dbReference type="Proteomes" id="UP000532440"/>
    </source>
</evidence>
<evidence type="ECO:0000313" key="2">
    <source>
        <dbReference type="EMBL" id="MBB5272700.1"/>
    </source>
</evidence>
<dbReference type="InterPro" id="IPR021330">
    <property type="entry name" value="DUF2939"/>
</dbReference>
<keyword evidence="3" id="KW-1185">Reference proteome</keyword>
<accession>A0A7W8HK96</accession>
<proteinExistence type="predicted"/>
<dbReference type="EMBL" id="JACHGB010000005">
    <property type="protein sequence ID" value="MBB5272700.1"/>
    <property type="molecule type" value="Genomic_DNA"/>
</dbReference>
<dbReference type="RefSeq" id="WP_183968481.1">
    <property type="nucleotide sequence ID" value="NZ_BAABEW010000012.1"/>
</dbReference>
<dbReference type="Pfam" id="PF11159">
    <property type="entry name" value="DUF2939"/>
    <property type="match status" value="1"/>
</dbReference>
<sequence>MSKAGLRFVLAALLAAVLALGAWWYWSPHLAVRSMLEAAQQRDAERFNRYVDYPRVRESLKAQFGARVGELAGDGRGDGADRAMSALGSLLATALADRFIDAMVRPEVVMRAMAEARMQAPPGREERRSGQDGGGSANGGNGESDSSERPRRGVDWRFERSSADRIVAWGGRPGAGLEERTGFVFERSGFATWRMTEIRLP</sequence>
<dbReference type="Proteomes" id="UP000532440">
    <property type="component" value="Unassembled WGS sequence"/>
</dbReference>
<reference evidence="2 3" key="1">
    <citation type="submission" date="2020-08" db="EMBL/GenBank/DDBJ databases">
        <title>Genomic Encyclopedia of Type Strains, Phase IV (KMG-IV): sequencing the most valuable type-strain genomes for metagenomic binning, comparative biology and taxonomic classification.</title>
        <authorList>
            <person name="Goeker M."/>
        </authorList>
    </citation>
    <scope>NUCLEOTIDE SEQUENCE [LARGE SCALE GENOMIC DNA]</scope>
    <source>
        <strain evidence="2 3">DSM 29781</strain>
    </source>
</reference>
<feature type="region of interest" description="Disordered" evidence="1">
    <location>
        <begin position="116"/>
        <end position="156"/>
    </location>
</feature>
<organism evidence="2 3">
    <name type="scientific">Quisquiliibacterium transsilvanicum</name>
    <dbReference type="NCBI Taxonomy" id="1549638"/>
    <lineage>
        <taxon>Bacteria</taxon>
        <taxon>Pseudomonadati</taxon>
        <taxon>Pseudomonadota</taxon>
        <taxon>Betaproteobacteria</taxon>
        <taxon>Burkholderiales</taxon>
        <taxon>Burkholderiaceae</taxon>
        <taxon>Quisquiliibacterium</taxon>
    </lineage>
</organism>
<comment type="caution">
    <text evidence="2">The sequence shown here is derived from an EMBL/GenBank/DDBJ whole genome shotgun (WGS) entry which is preliminary data.</text>
</comment>
<protein>
    <recommendedName>
        <fullName evidence="4">DUF2939 domain-containing protein</fullName>
    </recommendedName>
</protein>
<evidence type="ECO:0008006" key="4">
    <source>
        <dbReference type="Google" id="ProtNLM"/>
    </source>
</evidence>
<feature type="compositionally biased region" description="Basic and acidic residues" evidence="1">
    <location>
        <begin position="146"/>
        <end position="156"/>
    </location>
</feature>